<keyword evidence="3" id="KW-1185">Reference proteome</keyword>
<dbReference type="Pfam" id="PF13346">
    <property type="entry name" value="ABC2_membrane_5"/>
    <property type="match status" value="1"/>
</dbReference>
<name>A0ABT2QQR4_9STAP</name>
<feature type="transmembrane region" description="Helical" evidence="1">
    <location>
        <begin position="20"/>
        <end position="47"/>
    </location>
</feature>
<feature type="transmembrane region" description="Helical" evidence="1">
    <location>
        <begin position="80"/>
        <end position="102"/>
    </location>
</feature>
<keyword evidence="1" id="KW-0812">Transmembrane</keyword>
<dbReference type="InterPro" id="IPR025699">
    <property type="entry name" value="ABC2_memb-like"/>
</dbReference>
<protein>
    <submittedName>
        <fullName evidence="2">ABC-2 transporter permease</fullName>
    </submittedName>
</protein>
<reference evidence="2 3" key="1">
    <citation type="journal article" date="2023" name="Int. J. Syst. Evol. Microbiol.">
        <title>Streptococcus sciuri sp. nov., Staphylococcus marylandisciuri sp. nov. and Staphylococcus americanisciuri sp. nov., isolated from faeces of eastern grey squirrel (Sciurus carolinensis).</title>
        <authorList>
            <person name="Volokhov D.V."/>
            <person name="Zagorodnyaya T.A."/>
            <person name="Furtak V.A."/>
            <person name="Nattanmai G."/>
            <person name="Randall L."/>
            <person name="Jose S."/>
            <person name="Gao Y."/>
            <person name="Eisenberg T."/>
            <person name="Delmonte P."/>
            <person name="Blom J."/>
            <person name="Mitchell K.K."/>
        </authorList>
    </citation>
    <scope>NUCLEOTIDE SEQUENCE [LARGE SCALE GENOMIC DNA]</scope>
    <source>
        <strain evidence="2 3">SQ8-PEA</strain>
    </source>
</reference>
<sequence>MKGQFIAHLYASKKVFITYFIISILMCVGFNFLNPIMTCFLPMMFLLSPISDNMKQEKESHWMYYVATLPGGRKGYINSYFTFVVIAFVIGSILGVGTLLIFQQSWSIIVLSFCLGVGAMGIYSFIFPFTFKFGTENSNVIMITVTIVLMLSFFGLFYGMIMPNITESGSFERIIYQPIAATSIISYGVLGVILLIVSYLCSIAIFSKQEL</sequence>
<accession>A0ABT2QQR4</accession>
<dbReference type="Proteomes" id="UP001209553">
    <property type="component" value="Unassembled WGS sequence"/>
</dbReference>
<dbReference type="RefSeq" id="WP_262855876.1">
    <property type="nucleotide sequence ID" value="NZ_JAOPKZ010000009.1"/>
</dbReference>
<evidence type="ECO:0000313" key="3">
    <source>
        <dbReference type="Proteomes" id="UP001209553"/>
    </source>
</evidence>
<evidence type="ECO:0000313" key="2">
    <source>
        <dbReference type="EMBL" id="MCU5746324.1"/>
    </source>
</evidence>
<feature type="transmembrane region" description="Helical" evidence="1">
    <location>
        <begin position="181"/>
        <end position="206"/>
    </location>
</feature>
<gene>
    <name evidence="2" type="ORF">N9R04_06290</name>
</gene>
<keyword evidence="1" id="KW-0472">Membrane</keyword>
<keyword evidence="1" id="KW-1133">Transmembrane helix</keyword>
<dbReference type="EMBL" id="JAOPKZ010000009">
    <property type="protein sequence ID" value="MCU5746324.1"/>
    <property type="molecule type" value="Genomic_DNA"/>
</dbReference>
<organism evidence="2 3">
    <name type="scientific">Staphylococcus marylandisciuri</name>
    <dbReference type="NCBI Taxonomy" id="2981529"/>
    <lineage>
        <taxon>Bacteria</taxon>
        <taxon>Bacillati</taxon>
        <taxon>Bacillota</taxon>
        <taxon>Bacilli</taxon>
        <taxon>Bacillales</taxon>
        <taxon>Staphylococcaceae</taxon>
        <taxon>Staphylococcus</taxon>
    </lineage>
</organism>
<proteinExistence type="predicted"/>
<feature type="transmembrane region" description="Helical" evidence="1">
    <location>
        <begin position="108"/>
        <end position="128"/>
    </location>
</feature>
<feature type="transmembrane region" description="Helical" evidence="1">
    <location>
        <begin position="140"/>
        <end position="161"/>
    </location>
</feature>
<comment type="caution">
    <text evidence="2">The sequence shown here is derived from an EMBL/GenBank/DDBJ whole genome shotgun (WGS) entry which is preliminary data.</text>
</comment>
<evidence type="ECO:0000256" key="1">
    <source>
        <dbReference type="SAM" id="Phobius"/>
    </source>
</evidence>